<feature type="region of interest" description="Disordered" evidence="1">
    <location>
        <begin position="29"/>
        <end position="58"/>
    </location>
</feature>
<keyword evidence="4" id="KW-1185">Reference proteome</keyword>
<proteinExistence type="predicted"/>
<organism evidence="3 4">
    <name type="scientific">Streptomyces boluensis</name>
    <dbReference type="NCBI Taxonomy" id="1775135"/>
    <lineage>
        <taxon>Bacteria</taxon>
        <taxon>Bacillati</taxon>
        <taxon>Actinomycetota</taxon>
        <taxon>Actinomycetes</taxon>
        <taxon>Kitasatosporales</taxon>
        <taxon>Streptomycetaceae</taxon>
        <taxon>Streptomyces</taxon>
    </lineage>
</organism>
<accession>A0A964UL46</accession>
<dbReference type="PROSITE" id="PS51257">
    <property type="entry name" value="PROKAR_LIPOPROTEIN"/>
    <property type="match status" value="1"/>
</dbReference>
<feature type="chain" id="PRO_5039086872" description="Lipoprotein" evidence="2">
    <location>
        <begin position="22"/>
        <end position="256"/>
    </location>
</feature>
<dbReference type="OrthoDB" id="4336783at2"/>
<feature type="signal peptide" evidence="2">
    <location>
        <begin position="1"/>
        <end position="21"/>
    </location>
</feature>
<keyword evidence="2" id="KW-0732">Signal</keyword>
<dbReference type="EMBL" id="JAAAHS010000033">
    <property type="protein sequence ID" value="NBE51213.1"/>
    <property type="molecule type" value="Genomic_DNA"/>
</dbReference>
<evidence type="ECO:0000256" key="2">
    <source>
        <dbReference type="SAM" id="SignalP"/>
    </source>
</evidence>
<dbReference type="Proteomes" id="UP000598297">
    <property type="component" value="Unassembled WGS sequence"/>
</dbReference>
<evidence type="ECO:0000313" key="3">
    <source>
        <dbReference type="EMBL" id="NBE51213.1"/>
    </source>
</evidence>
<name>A0A964UL46_9ACTN</name>
<evidence type="ECO:0000313" key="4">
    <source>
        <dbReference type="Proteomes" id="UP000598297"/>
    </source>
</evidence>
<reference evidence="3" key="1">
    <citation type="submission" date="2020-01" db="EMBL/GenBank/DDBJ databases">
        <title>Whole-genome analyses of novel actinobacteria.</title>
        <authorList>
            <person name="Sahin N."/>
        </authorList>
    </citation>
    <scope>NUCLEOTIDE SEQUENCE</scope>
    <source>
        <strain evidence="3">YC537</strain>
    </source>
</reference>
<protein>
    <recommendedName>
        <fullName evidence="5">Lipoprotein</fullName>
    </recommendedName>
</protein>
<feature type="region of interest" description="Disordered" evidence="1">
    <location>
        <begin position="226"/>
        <end position="256"/>
    </location>
</feature>
<dbReference type="RefSeq" id="WP_161694988.1">
    <property type="nucleotide sequence ID" value="NZ_JAAAHS010000033.1"/>
</dbReference>
<sequence>MPRSRPLRAVLSLVVAGLVLAGCGTAGDLESAGRTPSAVGPARLWPQLPPSEPEYPDDSEATVEVVKGVDVPGLDLHRVDPLTVVKAEVAARPASTTGPDALPAGTAAAVARCPAGKKPDQVVKGCPVLQAYYRDLTGTGKDELIVGISLGDGSLGIRVYSLDAGRLIRIMSTAETVTGVELAGRDLIVREPAQSPEYEIRYAWSWDAGQRAMLPARIEIVRISGPSGSPSPSVSASASTSPSVSLSPSPSPSVSR</sequence>
<comment type="caution">
    <text evidence="3">The sequence shown here is derived from an EMBL/GenBank/DDBJ whole genome shotgun (WGS) entry which is preliminary data.</text>
</comment>
<gene>
    <name evidence="3" type="ORF">GUY60_07205</name>
</gene>
<evidence type="ECO:0008006" key="5">
    <source>
        <dbReference type="Google" id="ProtNLM"/>
    </source>
</evidence>
<evidence type="ECO:0000256" key="1">
    <source>
        <dbReference type="SAM" id="MobiDB-lite"/>
    </source>
</evidence>
<dbReference type="AlphaFoldDB" id="A0A964UL46"/>